<proteinExistence type="predicted"/>
<dbReference type="Proteomes" id="UP001523392">
    <property type="component" value="Unassembled WGS sequence"/>
</dbReference>
<evidence type="ECO:0000313" key="2">
    <source>
        <dbReference type="Proteomes" id="UP001523392"/>
    </source>
</evidence>
<name>A0ABT1CYT3_9PROT</name>
<sequence>MAKPAAGATSFTIDGSSYALVGNVTYSPSSIKREALVGIDGHQVWKETPTLGFIAAKIRDLGLRVEDFNKMREVNVSVTLVSGKQIIGTGLGCVDTQEVDTEDATFDVRFEGMDVTEIL</sequence>
<dbReference type="EMBL" id="JAFIRR010000008">
    <property type="protein sequence ID" value="MCO6414816.1"/>
    <property type="molecule type" value="Genomic_DNA"/>
</dbReference>
<gene>
    <name evidence="1" type="ORF">JYK14_01300</name>
</gene>
<accession>A0ABT1CYT3</accession>
<comment type="caution">
    <text evidence="1">The sequence shown here is derived from an EMBL/GenBank/DDBJ whole genome shotgun (WGS) entry which is preliminary data.</text>
</comment>
<dbReference type="InterPro" id="IPR019596">
    <property type="entry name" value="Phage_Mu_GpM_tail_tub"/>
</dbReference>
<keyword evidence="2" id="KW-1185">Reference proteome</keyword>
<organism evidence="1 2">
    <name type="scientific">Siccirubricoccus soli</name>
    <dbReference type="NCBI Taxonomy" id="2899147"/>
    <lineage>
        <taxon>Bacteria</taxon>
        <taxon>Pseudomonadati</taxon>
        <taxon>Pseudomonadota</taxon>
        <taxon>Alphaproteobacteria</taxon>
        <taxon>Acetobacterales</taxon>
        <taxon>Roseomonadaceae</taxon>
        <taxon>Siccirubricoccus</taxon>
    </lineage>
</organism>
<dbReference type="RefSeq" id="WP_252951404.1">
    <property type="nucleotide sequence ID" value="NZ_JAFIRR010000008.1"/>
</dbReference>
<evidence type="ECO:0000313" key="1">
    <source>
        <dbReference type="EMBL" id="MCO6414816.1"/>
    </source>
</evidence>
<dbReference type="Pfam" id="PF10618">
    <property type="entry name" value="Tail_tube"/>
    <property type="match status" value="1"/>
</dbReference>
<reference evidence="1 2" key="1">
    <citation type="submission" date="2021-12" db="EMBL/GenBank/DDBJ databases">
        <title>Siccirubricoccus leaddurans sp. nov., a high concentration Zn2+ tolerance bacterium.</title>
        <authorList>
            <person name="Cao Y."/>
        </authorList>
    </citation>
    <scope>NUCLEOTIDE SEQUENCE [LARGE SCALE GENOMIC DNA]</scope>
    <source>
        <strain evidence="1 2">KC 17139</strain>
    </source>
</reference>
<protein>
    <submittedName>
        <fullName evidence="1">Phage tail tube protein</fullName>
    </submittedName>
</protein>